<dbReference type="GO" id="GO:0031146">
    <property type="term" value="P:SCF-dependent proteasomal ubiquitin-dependent protein catabolic process"/>
    <property type="evidence" value="ECO:0007669"/>
    <property type="project" value="TreeGrafter"/>
</dbReference>
<dbReference type="AlphaFoldDB" id="A0A0S4J362"/>
<feature type="domain" description="F-box/LRR-repeat protein 15-like leucin rich repeat" evidence="1">
    <location>
        <begin position="246"/>
        <end position="339"/>
    </location>
</feature>
<dbReference type="InterPro" id="IPR057207">
    <property type="entry name" value="FBXL15_LRR"/>
</dbReference>
<keyword evidence="2" id="KW-0675">Receptor</keyword>
<dbReference type="Proteomes" id="UP000051952">
    <property type="component" value="Unassembled WGS sequence"/>
</dbReference>
<sequence length="351" mass="38823">MSFLRKADSTVRWKRRNIATQLLLSLNVSDTVITDVALHSIKVLRNLRCLNVSFCANITNRGLCYCTSAFFHLQELSLVHTGISDEGLSSLHWCAKLRSLDVRYCRGISNASILLLESLKHLQELRVGFCGGVTDEGLSYIGMHHRFLTHLDVSGCDKISTTSVLATLKHLRILRLRNCSMSNDSIASLEGLADVLVELDISFCSNITGRGLARIADTFPHLRYLSMDWCEGITDEGLEHVGKLKRLVSVSMAACSAITDEGLLHLAPCGQLECLVIRNCRKITNGGLSFICQHLGKLQFLDISGCLRITDDGIESLQNLQLQQFKMQYCSKITEVGIALAKTYTVGDVDA</sequence>
<accession>A0A0S4J362</accession>
<reference evidence="3" key="1">
    <citation type="submission" date="2015-09" db="EMBL/GenBank/DDBJ databases">
        <authorList>
            <consortium name="Pathogen Informatics"/>
        </authorList>
    </citation>
    <scope>NUCLEOTIDE SEQUENCE [LARGE SCALE GENOMIC DNA]</scope>
    <source>
        <strain evidence="3">Lake Konstanz</strain>
    </source>
</reference>
<keyword evidence="2" id="KW-0418">Kinase</keyword>
<evidence type="ECO:0000313" key="2">
    <source>
        <dbReference type="EMBL" id="CUG68133.1"/>
    </source>
</evidence>
<dbReference type="Pfam" id="PF13516">
    <property type="entry name" value="LRR_6"/>
    <property type="match status" value="2"/>
</dbReference>
<evidence type="ECO:0000313" key="3">
    <source>
        <dbReference type="Proteomes" id="UP000051952"/>
    </source>
</evidence>
<name>A0A0S4J362_BODSA</name>
<dbReference type="VEuPathDB" id="TriTrypDB:BSAL_83065"/>
<dbReference type="Gene3D" id="3.80.10.10">
    <property type="entry name" value="Ribonuclease Inhibitor"/>
    <property type="match status" value="3"/>
</dbReference>
<feature type="domain" description="F-box/LRR-repeat protein 15-like leucin rich repeat" evidence="1">
    <location>
        <begin position="116"/>
        <end position="245"/>
    </location>
</feature>
<dbReference type="GO" id="GO:0019005">
    <property type="term" value="C:SCF ubiquitin ligase complex"/>
    <property type="evidence" value="ECO:0007669"/>
    <property type="project" value="TreeGrafter"/>
</dbReference>
<keyword evidence="3" id="KW-1185">Reference proteome</keyword>
<dbReference type="SUPFAM" id="SSF52047">
    <property type="entry name" value="RNI-like"/>
    <property type="match status" value="1"/>
</dbReference>
<protein>
    <submittedName>
        <fullName evidence="2">Receptor-type protein kinase, putative</fullName>
    </submittedName>
</protein>
<dbReference type="Pfam" id="PF25372">
    <property type="entry name" value="DUF7885"/>
    <property type="match status" value="2"/>
</dbReference>
<dbReference type="InterPro" id="IPR001611">
    <property type="entry name" value="Leu-rich_rpt"/>
</dbReference>
<dbReference type="EMBL" id="CYKH01000929">
    <property type="protein sequence ID" value="CUG68133.1"/>
    <property type="molecule type" value="Genomic_DNA"/>
</dbReference>
<organism evidence="2 3">
    <name type="scientific">Bodo saltans</name>
    <name type="common">Flagellated protozoan</name>
    <dbReference type="NCBI Taxonomy" id="75058"/>
    <lineage>
        <taxon>Eukaryota</taxon>
        <taxon>Discoba</taxon>
        <taxon>Euglenozoa</taxon>
        <taxon>Kinetoplastea</taxon>
        <taxon>Metakinetoplastina</taxon>
        <taxon>Eubodonida</taxon>
        <taxon>Bodonidae</taxon>
        <taxon>Bodo</taxon>
    </lineage>
</organism>
<dbReference type="InterPro" id="IPR032675">
    <property type="entry name" value="LRR_dom_sf"/>
</dbReference>
<dbReference type="GO" id="GO:0016301">
    <property type="term" value="F:kinase activity"/>
    <property type="evidence" value="ECO:0007669"/>
    <property type="project" value="UniProtKB-KW"/>
</dbReference>
<proteinExistence type="predicted"/>
<dbReference type="InterPro" id="IPR006553">
    <property type="entry name" value="Leu-rich_rpt_Cys-con_subtyp"/>
</dbReference>
<gene>
    <name evidence="2" type="ORF">BSAL_83065</name>
</gene>
<dbReference type="PANTHER" id="PTHR13318">
    <property type="entry name" value="PARTNER OF PAIRED, ISOFORM B-RELATED"/>
    <property type="match status" value="1"/>
</dbReference>
<evidence type="ECO:0000259" key="1">
    <source>
        <dbReference type="Pfam" id="PF25372"/>
    </source>
</evidence>
<keyword evidence="2" id="KW-0808">Transferase</keyword>
<dbReference type="OrthoDB" id="10257471at2759"/>
<dbReference type="SMART" id="SM00367">
    <property type="entry name" value="LRR_CC"/>
    <property type="match status" value="9"/>
</dbReference>